<dbReference type="PANTHER" id="PTHR42878:SF15">
    <property type="entry name" value="BACTERIOPHYTOCHROME"/>
    <property type="match status" value="1"/>
</dbReference>
<dbReference type="CDD" id="cd00082">
    <property type="entry name" value="HisKA"/>
    <property type="match status" value="1"/>
</dbReference>
<keyword evidence="6" id="KW-0175">Coiled coil</keyword>
<dbReference type="PRINTS" id="PR00344">
    <property type="entry name" value="BCTRLSENSOR"/>
</dbReference>
<dbReference type="Gene3D" id="3.30.565.10">
    <property type="entry name" value="Histidine kinase-like ATPase, C-terminal domain"/>
    <property type="match status" value="1"/>
</dbReference>
<evidence type="ECO:0000256" key="5">
    <source>
        <dbReference type="ARBA" id="ARBA00022777"/>
    </source>
</evidence>
<dbReference type="InterPro" id="IPR029016">
    <property type="entry name" value="GAF-like_dom_sf"/>
</dbReference>
<dbReference type="InterPro" id="IPR036890">
    <property type="entry name" value="HATPase_C_sf"/>
</dbReference>
<gene>
    <name evidence="8" type="ORF">GCM10008957_34830</name>
</gene>
<dbReference type="Proteomes" id="UP000603865">
    <property type="component" value="Unassembled WGS sequence"/>
</dbReference>
<dbReference type="GO" id="GO:0007234">
    <property type="term" value="P:osmosensory signaling via phosphorelay pathway"/>
    <property type="evidence" value="ECO:0007669"/>
    <property type="project" value="TreeGrafter"/>
</dbReference>
<keyword evidence="4" id="KW-0808">Transferase</keyword>
<keyword evidence="9" id="KW-1185">Reference proteome</keyword>
<dbReference type="InterPro" id="IPR004358">
    <property type="entry name" value="Sig_transdc_His_kin-like_C"/>
</dbReference>
<dbReference type="AlphaFoldDB" id="A0A918FBK4"/>
<evidence type="ECO:0000256" key="3">
    <source>
        <dbReference type="ARBA" id="ARBA00022553"/>
    </source>
</evidence>
<proteinExistence type="predicted"/>
<dbReference type="EC" id="2.7.13.3" evidence="2"/>
<feature type="coiled-coil region" evidence="6">
    <location>
        <begin position="176"/>
        <end position="203"/>
    </location>
</feature>
<dbReference type="InterPro" id="IPR003661">
    <property type="entry name" value="HisK_dim/P_dom"/>
</dbReference>
<keyword evidence="5" id="KW-0418">Kinase</keyword>
<dbReference type="GO" id="GO:0030295">
    <property type="term" value="F:protein kinase activator activity"/>
    <property type="evidence" value="ECO:0007669"/>
    <property type="project" value="TreeGrafter"/>
</dbReference>
<dbReference type="InterPro" id="IPR003594">
    <property type="entry name" value="HATPase_dom"/>
</dbReference>
<dbReference type="Pfam" id="PF01590">
    <property type="entry name" value="GAF"/>
    <property type="match status" value="1"/>
</dbReference>
<dbReference type="PANTHER" id="PTHR42878">
    <property type="entry name" value="TWO-COMPONENT HISTIDINE KINASE"/>
    <property type="match status" value="1"/>
</dbReference>
<evidence type="ECO:0000256" key="6">
    <source>
        <dbReference type="SAM" id="Coils"/>
    </source>
</evidence>
<reference evidence="8" key="2">
    <citation type="submission" date="2020-09" db="EMBL/GenBank/DDBJ databases">
        <authorList>
            <person name="Sun Q."/>
            <person name="Ohkuma M."/>
        </authorList>
    </citation>
    <scope>NUCLEOTIDE SEQUENCE</scope>
    <source>
        <strain evidence="8">JCM 31311</strain>
    </source>
</reference>
<dbReference type="Gene3D" id="3.30.450.40">
    <property type="match status" value="3"/>
</dbReference>
<dbReference type="SUPFAM" id="SSF47384">
    <property type="entry name" value="Homodimeric domain of signal transducing histidine kinase"/>
    <property type="match status" value="1"/>
</dbReference>
<dbReference type="Pfam" id="PF13185">
    <property type="entry name" value="GAF_2"/>
    <property type="match status" value="1"/>
</dbReference>
<evidence type="ECO:0000256" key="2">
    <source>
        <dbReference type="ARBA" id="ARBA00012438"/>
    </source>
</evidence>
<dbReference type="Pfam" id="PF02518">
    <property type="entry name" value="HATPase_c"/>
    <property type="match status" value="1"/>
</dbReference>
<sequence length="779" mass="85941">MSEPPDVGSSALPPLSGSLQRVTEALAATTDQEAVFRTVLESAVSALNAVAGAVLLADETGRSLVVAATRGYEAQAQHLWHGGPLDSRTRGAVLERQQPMFFEHQDALIATFPELNARIGGVPVASALLPMFLDERPLGTLLLDFKEPHTFTLEEKRFLHILAAQCALAVGRAQLLRTFEARIDQVTRAYEAARQNAELLAALGDVLQRATRPDEIATFALSQLGPTLKALSMLVVYLDGQKMLPPILWGDTPATIADHMLQPGLSLQETPLLRRVLQEGRGLYLDNYWLDPDAVSSFPALAVGAEPIWLPGGRIGGFLVIWRPLSTGGWQSTEQEILRRASTTLGLALNRARQSETLKEQHSELAVRAQALEAFAVLSRDFTLEHDPLRLVGRAQELILSLLPQGVSTYYELHSELWHLRSHRGEFRDPALLEKLQGGLDRGSILNIERPYETRQPYYQNLFDSATTKVAREEFTAIQATAALPILVGNAVYGVLVFGFYQARAWSSSECAVLETAARSLGIALERSRTNVQLLQQRDALDLRSQELQAVNDELEAFTYSASHDLRTPVRHVMGFAELTQKALATARYDKADEYLEIIRQAAGRMTSLIDGMLVLSRSGRQELQLRSVDLTALVMQARRDVALEFAARPVTWNIGTLPHVYGDPAMLQQVLTNLLSNAVKYSAKREQSVVTIWADEHPAEWAIHVQDNGVGFDPAYATKLFGIFQRLHHERDFQGTGVGLATVRRIVLKHGGRVFAESQGDGGATFSFTLPRQPEAEL</sequence>
<comment type="caution">
    <text evidence="8">The sequence shown here is derived from an EMBL/GenBank/DDBJ whole genome shotgun (WGS) entry which is preliminary data.</text>
</comment>
<evidence type="ECO:0000259" key="7">
    <source>
        <dbReference type="PROSITE" id="PS50109"/>
    </source>
</evidence>
<evidence type="ECO:0000256" key="1">
    <source>
        <dbReference type="ARBA" id="ARBA00000085"/>
    </source>
</evidence>
<dbReference type="InterPro" id="IPR050351">
    <property type="entry name" value="BphY/WalK/GraS-like"/>
</dbReference>
<dbReference type="SUPFAM" id="SSF55781">
    <property type="entry name" value="GAF domain-like"/>
    <property type="match status" value="3"/>
</dbReference>
<evidence type="ECO:0000256" key="4">
    <source>
        <dbReference type="ARBA" id="ARBA00022679"/>
    </source>
</evidence>
<dbReference type="InterPro" id="IPR003018">
    <property type="entry name" value="GAF"/>
</dbReference>
<dbReference type="InterPro" id="IPR036097">
    <property type="entry name" value="HisK_dim/P_sf"/>
</dbReference>
<comment type="catalytic activity">
    <reaction evidence="1">
        <text>ATP + protein L-histidine = ADP + protein N-phospho-L-histidine.</text>
        <dbReference type="EC" id="2.7.13.3"/>
    </reaction>
</comment>
<name>A0A918FBK4_9DEIO</name>
<reference evidence="8" key="1">
    <citation type="journal article" date="2014" name="Int. J. Syst. Evol. Microbiol.">
        <title>Complete genome sequence of Corynebacterium casei LMG S-19264T (=DSM 44701T), isolated from a smear-ripened cheese.</title>
        <authorList>
            <consortium name="US DOE Joint Genome Institute (JGI-PGF)"/>
            <person name="Walter F."/>
            <person name="Albersmeier A."/>
            <person name="Kalinowski J."/>
            <person name="Ruckert C."/>
        </authorList>
    </citation>
    <scope>NUCLEOTIDE SEQUENCE</scope>
    <source>
        <strain evidence="8">JCM 31311</strain>
    </source>
</reference>
<organism evidence="8 9">
    <name type="scientific">Deinococcus ruber</name>
    <dbReference type="NCBI Taxonomy" id="1848197"/>
    <lineage>
        <taxon>Bacteria</taxon>
        <taxon>Thermotogati</taxon>
        <taxon>Deinococcota</taxon>
        <taxon>Deinococci</taxon>
        <taxon>Deinococcales</taxon>
        <taxon>Deinococcaceae</taxon>
        <taxon>Deinococcus</taxon>
    </lineage>
</organism>
<dbReference type="EMBL" id="BMQL01000023">
    <property type="protein sequence ID" value="GGR19355.1"/>
    <property type="molecule type" value="Genomic_DNA"/>
</dbReference>
<keyword evidence="3" id="KW-0597">Phosphoprotein</keyword>
<dbReference type="Pfam" id="PF00512">
    <property type="entry name" value="HisKA"/>
    <property type="match status" value="1"/>
</dbReference>
<dbReference type="SMART" id="SM00388">
    <property type="entry name" value="HisKA"/>
    <property type="match status" value="1"/>
</dbReference>
<dbReference type="RefSeq" id="WP_189091786.1">
    <property type="nucleotide sequence ID" value="NZ_BMQL01000023.1"/>
</dbReference>
<protein>
    <recommendedName>
        <fullName evidence="2">histidine kinase</fullName>
        <ecNumber evidence="2">2.7.13.3</ecNumber>
    </recommendedName>
</protein>
<dbReference type="FunFam" id="3.30.565.10:FF:000006">
    <property type="entry name" value="Sensor histidine kinase WalK"/>
    <property type="match status" value="1"/>
</dbReference>
<evidence type="ECO:0000313" key="9">
    <source>
        <dbReference type="Proteomes" id="UP000603865"/>
    </source>
</evidence>
<dbReference type="PROSITE" id="PS50109">
    <property type="entry name" value="HIS_KIN"/>
    <property type="match status" value="1"/>
</dbReference>
<dbReference type="SMART" id="SM00065">
    <property type="entry name" value="GAF"/>
    <property type="match status" value="3"/>
</dbReference>
<evidence type="ECO:0000313" key="8">
    <source>
        <dbReference type="EMBL" id="GGR19355.1"/>
    </source>
</evidence>
<feature type="domain" description="Histidine kinase" evidence="7">
    <location>
        <begin position="561"/>
        <end position="775"/>
    </location>
</feature>
<dbReference type="GO" id="GO:0000156">
    <property type="term" value="F:phosphorelay response regulator activity"/>
    <property type="evidence" value="ECO:0007669"/>
    <property type="project" value="TreeGrafter"/>
</dbReference>
<dbReference type="GO" id="GO:0000155">
    <property type="term" value="F:phosphorelay sensor kinase activity"/>
    <property type="evidence" value="ECO:0007669"/>
    <property type="project" value="InterPro"/>
</dbReference>
<dbReference type="SUPFAM" id="SSF55874">
    <property type="entry name" value="ATPase domain of HSP90 chaperone/DNA topoisomerase II/histidine kinase"/>
    <property type="match status" value="1"/>
</dbReference>
<dbReference type="SMART" id="SM00387">
    <property type="entry name" value="HATPase_c"/>
    <property type="match status" value="1"/>
</dbReference>
<dbReference type="Gene3D" id="1.10.287.130">
    <property type="match status" value="1"/>
</dbReference>
<accession>A0A918FBK4</accession>
<dbReference type="InterPro" id="IPR005467">
    <property type="entry name" value="His_kinase_dom"/>
</dbReference>